<dbReference type="Gene3D" id="3.40.50.300">
    <property type="entry name" value="P-loop containing nucleotide triphosphate hydrolases"/>
    <property type="match status" value="1"/>
</dbReference>
<comment type="caution">
    <text evidence="4">The sequence shown here is derived from an EMBL/GenBank/DDBJ whole genome shotgun (WGS) entry which is preliminary data.</text>
</comment>
<feature type="domain" description="ABC transporter" evidence="3">
    <location>
        <begin position="7"/>
        <end position="205"/>
    </location>
</feature>
<dbReference type="Pfam" id="PF00005">
    <property type="entry name" value="ABC_tran"/>
    <property type="match status" value="1"/>
</dbReference>
<keyword evidence="5" id="KW-1185">Reference proteome</keyword>
<dbReference type="GO" id="GO:0016887">
    <property type="term" value="F:ATP hydrolysis activity"/>
    <property type="evidence" value="ECO:0007669"/>
    <property type="project" value="InterPro"/>
</dbReference>
<dbReference type="PROSITE" id="PS50893">
    <property type="entry name" value="ABC_TRANSPORTER_2"/>
    <property type="match status" value="1"/>
</dbReference>
<proteinExistence type="predicted"/>
<dbReference type="Proteomes" id="UP000473278">
    <property type="component" value="Unassembled WGS sequence"/>
</dbReference>
<reference evidence="4 5" key="1">
    <citation type="submission" date="2020-02" db="EMBL/GenBank/DDBJ databases">
        <title>Balneolaceae bacterium YR4-1, complete genome.</title>
        <authorList>
            <person name="Li Y."/>
            <person name="Wu S."/>
        </authorList>
    </citation>
    <scope>NUCLEOTIDE SEQUENCE [LARGE SCALE GENOMIC DNA]</scope>
    <source>
        <strain evidence="4 5">YR4-1</strain>
    </source>
</reference>
<dbReference type="InterPro" id="IPR003593">
    <property type="entry name" value="AAA+_ATPase"/>
</dbReference>
<dbReference type="RefSeq" id="WP_165138034.1">
    <property type="nucleotide sequence ID" value="NZ_JAALLT010000001.1"/>
</dbReference>
<organism evidence="4 5">
    <name type="scientific">Halalkalibaculum roseum</name>
    <dbReference type="NCBI Taxonomy" id="2709311"/>
    <lineage>
        <taxon>Bacteria</taxon>
        <taxon>Pseudomonadati</taxon>
        <taxon>Balneolota</taxon>
        <taxon>Balneolia</taxon>
        <taxon>Balneolales</taxon>
        <taxon>Balneolaceae</taxon>
        <taxon>Halalkalibaculum</taxon>
    </lineage>
</organism>
<sequence length="205" mass="23165">MDTGLCCSCRGLSKSYGRKQVLSNCNLELKPGELVGLIGENGSGKSTLVQCLLGYTAPDKGTVRMWGTVGYCPQEMILNRAFTLQEHLTFSMSVYEQHAHADTGFASTLLEEFRLTDYMEELIKNLSGGTRQKLQFITSILHRPSLLIMDEPYDGFDWEMYLTFWDVIERLRQAGTGILLISHLLYDRDKFDRILALKEGGLHAQ</sequence>
<evidence type="ECO:0000313" key="4">
    <source>
        <dbReference type="EMBL" id="NGP75046.1"/>
    </source>
</evidence>
<dbReference type="GO" id="GO:0005524">
    <property type="term" value="F:ATP binding"/>
    <property type="evidence" value="ECO:0007669"/>
    <property type="project" value="UniProtKB-KW"/>
</dbReference>
<evidence type="ECO:0000259" key="3">
    <source>
        <dbReference type="PROSITE" id="PS50893"/>
    </source>
</evidence>
<accession>A0A6M1SS86</accession>
<dbReference type="SUPFAM" id="SSF52540">
    <property type="entry name" value="P-loop containing nucleoside triphosphate hydrolases"/>
    <property type="match status" value="1"/>
</dbReference>
<dbReference type="PANTHER" id="PTHR43038">
    <property type="entry name" value="ATP-BINDING CASSETTE, SUB-FAMILY H, MEMBER 1"/>
    <property type="match status" value="1"/>
</dbReference>
<keyword evidence="1" id="KW-0547">Nucleotide-binding</keyword>
<dbReference type="SMART" id="SM00382">
    <property type="entry name" value="AAA"/>
    <property type="match status" value="1"/>
</dbReference>
<name>A0A6M1SS86_9BACT</name>
<dbReference type="PANTHER" id="PTHR43038:SF7">
    <property type="entry name" value="ABC TRANSPORT SYSTEM ATP-BINDING PROTEIN"/>
    <property type="match status" value="1"/>
</dbReference>
<evidence type="ECO:0000256" key="2">
    <source>
        <dbReference type="ARBA" id="ARBA00022840"/>
    </source>
</evidence>
<protein>
    <submittedName>
        <fullName evidence="4">ABC transporter ATP-binding protein</fullName>
    </submittedName>
</protein>
<evidence type="ECO:0000313" key="5">
    <source>
        <dbReference type="Proteomes" id="UP000473278"/>
    </source>
</evidence>
<dbReference type="InterPro" id="IPR003439">
    <property type="entry name" value="ABC_transporter-like_ATP-bd"/>
</dbReference>
<dbReference type="EMBL" id="JAALLT010000001">
    <property type="protein sequence ID" value="NGP75046.1"/>
    <property type="molecule type" value="Genomic_DNA"/>
</dbReference>
<keyword evidence="2 4" id="KW-0067">ATP-binding</keyword>
<gene>
    <name evidence="4" type="ORF">G3570_00260</name>
</gene>
<evidence type="ECO:0000256" key="1">
    <source>
        <dbReference type="ARBA" id="ARBA00022741"/>
    </source>
</evidence>
<dbReference type="AlphaFoldDB" id="A0A6M1SS86"/>
<dbReference type="CDD" id="cd03230">
    <property type="entry name" value="ABC_DR_subfamily_A"/>
    <property type="match status" value="1"/>
</dbReference>
<dbReference type="InterPro" id="IPR027417">
    <property type="entry name" value="P-loop_NTPase"/>
</dbReference>